<dbReference type="Pfam" id="PF13342">
    <property type="entry name" value="Toprim_Crpt"/>
    <property type="match status" value="1"/>
</dbReference>
<dbReference type="EMBL" id="CP013690">
    <property type="protein sequence ID" value="ALU26917.1"/>
    <property type="molecule type" value="Genomic_DNA"/>
</dbReference>
<sequence length="118" mass="13663">MEDFHRQIEDYTSEITNELLSIKSSNEIDHLSCLKCKQHTLQLREKVVKCLNTDCNWILFKEVCGVKLLVEDIADLLEQGETKLQKGLISKAGKKYDAYLILKEDYTTGFEFSTNKNK</sequence>
<dbReference type="RefSeq" id="WP_006259241.1">
    <property type="nucleotide sequence ID" value="NZ_BCMQ01000023.1"/>
</dbReference>
<dbReference type="Proteomes" id="UP000069030">
    <property type="component" value="Chromosome"/>
</dbReference>
<protein>
    <submittedName>
        <fullName evidence="1">Uncharacterized protein</fullName>
    </submittedName>
</protein>
<accession>A0A0S7ECP7</accession>
<reference evidence="1 2" key="1">
    <citation type="journal article" date="2016" name="J. Zhejiang Univ. Sci. B">
        <title>Antibiotic resistance mechanisms of Myroides sp.</title>
        <authorList>
            <person name="Hu S."/>
            <person name="Yuan S."/>
            <person name="Qu H."/>
            <person name="Jiang T."/>
            <person name="Zhou Y."/>
            <person name="Wang M."/>
            <person name="Ming D."/>
        </authorList>
    </citation>
    <scope>NUCLEOTIDE SEQUENCE [LARGE SCALE GENOMIC DNA]</scope>
    <source>
        <strain evidence="1 2">PR63039</strain>
    </source>
</reference>
<dbReference type="KEGG" id="mod:AS202_12495"/>
<gene>
    <name evidence="1" type="ORF">AS202_12495</name>
</gene>
<evidence type="ECO:0000313" key="1">
    <source>
        <dbReference type="EMBL" id="ALU26917.1"/>
    </source>
</evidence>
<evidence type="ECO:0000313" key="2">
    <source>
        <dbReference type="Proteomes" id="UP000069030"/>
    </source>
</evidence>
<dbReference type="InterPro" id="IPR025589">
    <property type="entry name" value="Toprim_C_rpt"/>
</dbReference>
<name>A0A0S7ECP7_9FLAO</name>
<organism evidence="1 2">
    <name type="scientific">Myroides odoratimimus</name>
    <dbReference type="NCBI Taxonomy" id="76832"/>
    <lineage>
        <taxon>Bacteria</taxon>
        <taxon>Pseudomonadati</taxon>
        <taxon>Bacteroidota</taxon>
        <taxon>Flavobacteriia</taxon>
        <taxon>Flavobacteriales</taxon>
        <taxon>Flavobacteriaceae</taxon>
        <taxon>Myroides</taxon>
    </lineage>
</organism>
<proteinExistence type="predicted"/>
<dbReference type="AlphaFoldDB" id="A0A0S7ECP7"/>